<dbReference type="FunFam" id="2.60.40.420:FF:000045">
    <property type="entry name" value="Laccase 2"/>
    <property type="match status" value="1"/>
</dbReference>
<dbReference type="PANTHER" id="PTHR11709">
    <property type="entry name" value="MULTI-COPPER OXIDASE"/>
    <property type="match status" value="1"/>
</dbReference>
<organism evidence="12 13">
    <name type="scientific">Tetrapyrgos nigripes</name>
    <dbReference type="NCBI Taxonomy" id="182062"/>
    <lineage>
        <taxon>Eukaryota</taxon>
        <taxon>Fungi</taxon>
        <taxon>Dikarya</taxon>
        <taxon>Basidiomycota</taxon>
        <taxon>Agaricomycotina</taxon>
        <taxon>Agaricomycetes</taxon>
        <taxon>Agaricomycetidae</taxon>
        <taxon>Agaricales</taxon>
        <taxon>Marasmiineae</taxon>
        <taxon>Marasmiaceae</taxon>
        <taxon>Tetrapyrgos</taxon>
    </lineage>
</organism>
<comment type="similarity">
    <text evidence="1">Belongs to the multicopper oxidase family.</text>
</comment>
<dbReference type="AlphaFoldDB" id="A0A8H5FLH3"/>
<reference evidence="12 13" key="1">
    <citation type="journal article" date="2020" name="ISME J.">
        <title>Uncovering the hidden diversity of litter-decomposition mechanisms in mushroom-forming fungi.</title>
        <authorList>
            <person name="Floudas D."/>
            <person name="Bentzer J."/>
            <person name="Ahren D."/>
            <person name="Johansson T."/>
            <person name="Persson P."/>
            <person name="Tunlid A."/>
        </authorList>
    </citation>
    <scope>NUCLEOTIDE SEQUENCE [LARGE SCALE GENOMIC DNA]</scope>
    <source>
        <strain evidence="12 13">CBS 291.85</strain>
    </source>
</reference>
<keyword evidence="13" id="KW-1185">Reference proteome</keyword>
<evidence type="ECO:0000259" key="11">
    <source>
        <dbReference type="Pfam" id="PF07732"/>
    </source>
</evidence>
<dbReference type="GO" id="GO:0016491">
    <property type="term" value="F:oxidoreductase activity"/>
    <property type="evidence" value="ECO:0007669"/>
    <property type="project" value="UniProtKB-KW"/>
</dbReference>
<evidence type="ECO:0000256" key="7">
    <source>
        <dbReference type="SAM" id="MobiDB-lite"/>
    </source>
</evidence>
<protein>
    <recommendedName>
        <fullName evidence="14">Laccase</fullName>
    </recommendedName>
</protein>
<dbReference type="CDD" id="cd13856">
    <property type="entry name" value="CuRO_1_Tv-LCC_like"/>
    <property type="match status" value="1"/>
</dbReference>
<keyword evidence="2" id="KW-0479">Metal-binding</keyword>
<feature type="signal peptide" evidence="8">
    <location>
        <begin position="1"/>
        <end position="23"/>
    </location>
</feature>
<feature type="domain" description="Plastocyanin-like" evidence="9">
    <location>
        <begin position="164"/>
        <end position="313"/>
    </location>
</feature>
<dbReference type="Gene3D" id="2.60.40.420">
    <property type="entry name" value="Cupredoxins - blue copper proteins"/>
    <property type="match status" value="3"/>
</dbReference>
<dbReference type="Pfam" id="PF07732">
    <property type="entry name" value="Cu-oxidase_3"/>
    <property type="match status" value="1"/>
</dbReference>
<sequence>MLRSLRAFAFLAALLQLAPFTSAENKTITLDIRNADVSPDGFLRSAVTAGGTFPGTPILLNKGDRVNITVNNQLTDSNMRRSTSIHWHGFFQAHTSYADGPAFVNQCPIAPGDSFSYAFDTAGQTGSYWYHSHLSTQYCDGLRGAFVVYDPEDPHKELYQVDDESTIITLADWYHAFAPDAQDTYFQTKTVPTPNATLINGLGKYASDQGSYAIINVVQNKTYRFRLISLSCRPFFTFSIDNHEFKAIELDGVSHVPTNLVQKADVYAAQRVSIVMNASQPIGNYWIRALPQPANFGDSAKLLSKAILRYAGAPDEEPQTSDDPDGVKMDDTKMRPIDSEGPGKYGSGKADKTFRFNISMGPPDDPQAVAPFFEINNISYISPTVPVLLQIMSGAADPADFLPSEQVNIIEPGDIVDIELTGGGTHPFHLHGHNFDVVQTVNGINYTSAPRRDVFPLLQPNNSLITTFRFKADNPGAWFLHCHIDWHLEAGLAVVFAESPKKNLDGPDKQIIPDAWKELCPIYDDLDPDLQ</sequence>
<keyword evidence="8" id="KW-0732">Signal</keyword>
<dbReference type="InterPro" id="IPR001117">
    <property type="entry name" value="Cu-oxidase_2nd"/>
</dbReference>
<dbReference type="PROSITE" id="PS00080">
    <property type="entry name" value="MULTICOPPER_OXIDASE2"/>
    <property type="match status" value="1"/>
</dbReference>
<feature type="chain" id="PRO_5034060009" description="Laccase" evidence="8">
    <location>
        <begin position="24"/>
        <end position="531"/>
    </location>
</feature>
<evidence type="ECO:0000256" key="3">
    <source>
        <dbReference type="ARBA" id="ARBA00023002"/>
    </source>
</evidence>
<dbReference type="InterPro" id="IPR011706">
    <property type="entry name" value="Cu-oxidase_C"/>
</dbReference>
<evidence type="ECO:0000256" key="5">
    <source>
        <dbReference type="ARBA" id="ARBA00023157"/>
    </source>
</evidence>
<dbReference type="Pfam" id="PF00394">
    <property type="entry name" value="Cu-oxidase"/>
    <property type="match status" value="1"/>
</dbReference>
<dbReference type="Proteomes" id="UP000559256">
    <property type="component" value="Unassembled WGS sequence"/>
</dbReference>
<accession>A0A8H5FLH3</accession>
<evidence type="ECO:0000259" key="10">
    <source>
        <dbReference type="Pfam" id="PF07731"/>
    </source>
</evidence>
<evidence type="ECO:0000313" key="13">
    <source>
        <dbReference type="Proteomes" id="UP000559256"/>
    </source>
</evidence>
<dbReference type="OrthoDB" id="2121828at2759"/>
<evidence type="ECO:0000256" key="6">
    <source>
        <dbReference type="ARBA" id="ARBA00023180"/>
    </source>
</evidence>
<feature type="domain" description="Plastocyanin-like" evidence="10">
    <location>
        <begin position="380"/>
        <end position="501"/>
    </location>
</feature>
<evidence type="ECO:0000256" key="4">
    <source>
        <dbReference type="ARBA" id="ARBA00023008"/>
    </source>
</evidence>
<evidence type="ECO:0000259" key="9">
    <source>
        <dbReference type="Pfam" id="PF00394"/>
    </source>
</evidence>
<feature type="compositionally biased region" description="Acidic residues" evidence="7">
    <location>
        <begin position="314"/>
        <end position="324"/>
    </location>
</feature>
<dbReference type="InterPro" id="IPR033138">
    <property type="entry name" value="Cu_oxidase_CS"/>
</dbReference>
<dbReference type="PANTHER" id="PTHR11709:SF511">
    <property type="entry name" value="LACCASE"/>
    <property type="match status" value="1"/>
</dbReference>
<proteinExistence type="inferred from homology"/>
<dbReference type="Pfam" id="PF07731">
    <property type="entry name" value="Cu-oxidase_2"/>
    <property type="match status" value="1"/>
</dbReference>
<dbReference type="InterPro" id="IPR045087">
    <property type="entry name" value="Cu-oxidase_fam"/>
</dbReference>
<dbReference type="PROSITE" id="PS00079">
    <property type="entry name" value="MULTICOPPER_OXIDASE1"/>
    <property type="match status" value="2"/>
</dbReference>
<keyword evidence="3" id="KW-0560">Oxidoreductase</keyword>
<evidence type="ECO:0000256" key="2">
    <source>
        <dbReference type="ARBA" id="ARBA00022723"/>
    </source>
</evidence>
<dbReference type="InterPro" id="IPR002355">
    <property type="entry name" value="Cu_oxidase_Cu_BS"/>
</dbReference>
<dbReference type="InterPro" id="IPR008972">
    <property type="entry name" value="Cupredoxin"/>
</dbReference>
<dbReference type="SUPFAM" id="SSF49503">
    <property type="entry name" value="Cupredoxins"/>
    <property type="match status" value="3"/>
</dbReference>
<evidence type="ECO:0000256" key="1">
    <source>
        <dbReference type="ARBA" id="ARBA00010609"/>
    </source>
</evidence>
<feature type="region of interest" description="Disordered" evidence="7">
    <location>
        <begin position="313"/>
        <end position="348"/>
    </location>
</feature>
<keyword evidence="4" id="KW-0186">Copper</keyword>
<keyword evidence="5" id="KW-1015">Disulfide bond</keyword>
<evidence type="ECO:0008006" key="14">
    <source>
        <dbReference type="Google" id="ProtNLM"/>
    </source>
</evidence>
<evidence type="ECO:0000256" key="8">
    <source>
        <dbReference type="SAM" id="SignalP"/>
    </source>
</evidence>
<dbReference type="InterPro" id="IPR011707">
    <property type="entry name" value="Cu-oxidase-like_N"/>
</dbReference>
<name>A0A8H5FLH3_9AGAR</name>
<dbReference type="GO" id="GO:0005507">
    <property type="term" value="F:copper ion binding"/>
    <property type="evidence" value="ECO:0007669"/>
    <property type="project" value="InterPro"/>
</dbReference>
<gene>
    <name evidence="12" type="ORF">D9758_014080</name>
</gene>
<comment type="caution">
    <text evidence="12">The sequence shown here is derived from an EMBL/GenBank/DDBJ whole genome shotgun (WGS) entry which is preliminary data.</text>
</comment>
<evidence type="ECO:0000313" key="12">
    <source>
        <dbReference type="EMBL" id="KAF5341605.1"/>
    </source>
</evidence>
<dbReference type="EMBL" id="JAACJM010000160">
    <property type="protein sequence ID" value="KAF5341605.1"/>
    <property type="molecule type" value="Genomic_DNA"/>
</dbReference>
<dbReference type="CDD" id="cd13903">
    <property type="entry name" value="CuRO_3_Tv-LCC_like"/>
    <property type="match status" value="1"/>
</dbReference>
<keyword evidence="6" id="KW-0325">Glycoprotein</keyword>
<feature type="domain" description="Plastocyanin-like" evidence="11">
    <location>
        <begin position="32"/>
        <end position="152"/>
    </location>
</feature>
<feature type="compositionally biased region" description="Basic and acidic residues" evidence="7">
    <location>
        <begin position="325"/>
        <end position="338"/>
    </location>
</feature>